<dbReference type="Pfam" id="PF01510">
    <property type="entry name" value="Amidase_2"/>
    <property type="match status" value="1"/>
</dbReference>
<protein>
    <submittedName>
        <fullName evidence="2">N-acetylmuramoyl-L-alanine amidase</fullName>
    </submittedName>
</protein>
<dbReference type="SMART" id="SM00644">
    <property type="entry name" value="Ami_2"/>
    <property type="match status" value="1"/>
</dbReference>
<dbReference type="RefSeq" id="WP_248862453.1">
    <property type="nucleotide sequence ID" value="NZ_CP086322.1"/>
</dbReference>
<gene>
    <name evidence="2" type="ORF">K9S39_07020</name>
</gene>
<reference evidence="2" key="1">
    <citation type="submission" date="2021-10" db="EMBL/GenBank/DDBJ databases">
        <title>Streptomyces nigrumlapis sp.nov.,an antimicrobial producing actinobacterium isolated from Black Gobi rocks.</title>
        <authorList>
            <person name="Wen Y."/>
            <person name="Zhang W."/>
            <person name="Liu X.G."/>
        </authorList>
    </citation>
    <scope>NUCLEOTIDE SEQUENCE</scope>
    <source>
        <strain evidence="2">ST13-2-2</strain>
    </source>
</reference>
<dbReference type="SUPFAM" id="SSF55846">
    <property type="entry name" value="N-acetylmuramoyl-L-alanine amidase-like"/>
    <property type="match status" value="1"/>
</dbReference>
<feature type="domain" description="N-acetylmuramoyl-L-alanine amidase" evidence="1">
    <location>
        <begin position="30"/>
        <end position="184"/>
    </location>
</feature>
<dbReference type="InterPro" id="IPR002502">
    <property type="entry name" value="Amidase_domain"/>
</dbReference>
<evidence type="ECO:0000313" key="2">
    <source>
        <dbReference type="EMBL" id="UQA91645.1"/>
    </source>
</evidence>
<evidence type="ECO:0000313" key="3">
    <source>
        <dbReference type="Proteomes" id="UP000830115"/>
    </source>
</evidence>
<sequence length="297" mass="31904">MADPLSASRLKATLVREGCSVREYRDWETHRRPPSTGAFGPINGVMMHHTVTGPGTDVVALIYNGHSSLPGPLSQGCITKSGTVWLTSAGRSNHAGLGDSDVLRAVINESYGDYPPPDNQANTDGNARFYGFECENLGDGEDPWPRVQYVAMVKAAAAVLREYGWTAKSVIAHKEWQPGKVDPRGIDMKTFRRDVAACLALPAGSWGPEQEDSMAITNADADKIATAVLNRDGLIVIPGAPADNPTYTTKYAFTEILKRVDALTAKVDALETTGLTDTQMQAVAEKVADVLAARMES</sequence>
<dbReference type="InterPro" id="IPR036505">
    <property type="entry name" value="Amidase/PGRP_sf"/>
</dbReference>
<dbReference type="Gene3D" id="3.40.80.10">
    <property type="entry name" value="Peptidoglycan recognition protein-like"/>
    <property type="match status" value="1"/>
</dbReference>
<proteinExistence type="predicted"/>
<name>A0ABY4M5K8_9ACTN</name>
<evidence type="ECO:0000259" key="1">
    <source>
        <dbReference type="SMART" id="SM00644"/>
    </source>
</evidence>
<keyword evidence="3" id="KW-1185">Reference proteome</keyword>
<dbReference type="Proteomes" id="UP000830115">
    <property type="component" value="Chromosome"/>
</dbReference>
<organism evidence="2 3">
    <name type="scientific">Streptomyces halobius</name>
    <dbReference type="NCBI Taxonomy" id="2879846"/>
    <lineage>
        <taxon>Bacteria</taxon>
        <taxon>Bacillati</taxon>
        <taxon>Actinomycetota</taxon>
        <taxon>Actinomycetes</taxon>
        <taxon>Kitasatosporales</taxon>
        <taxon>Streptomycetaceae</taxon>
        <taxon>Streptomyces</taxon>
    </lineage>
</organism>
<accession>A0ABY4M5K8</accession>
<dbReference type="EMBL" id="CP086322">
    <property type="protein sequence ID" value="UQA91645.1"/>
    <property type="molecule type" value="Genomic_DNA"/>
</dbReference>